<dbReference type="EMBL" id="BMAW01114047">
    <property type="protein sequence ID" value="GFT59982.1"/>
    <property type="molecule type" value="Genomic_DNA"/>
</dbReference>
<keyword evidence="1" id="KW-0812">Transmembrane</keyword>
<name>A0A8X6PA43_NEPPI</name>
<dbReference type="Proteomes" id="UP000887013">
    <property type="component" value="Unassembled WGS sequence"/>
</dbReference>
<protein>
    <submittedName>
        <fullName evidence="2">Uncharacterized protein</fullName>
    </submittedName>
</protein>
<sequence length="107" mass="12396">MDTEKIILLSWVWCIVRLVFFDTYDIVFLPTILILLDQFFTPSNKIPSSEDKSGSRALGIAAQEDANTIQKKKCRIQGKEEKHLNGLISKLMNEEKRKAVNKMRKRI</sequence>
<organism evidence="2 3">
    <name type="scientific">Nephila pilipes</name>
    <name type="common">Giant wood spider</name>
    <name type="synonym">Nephila maculata</name>
    <dbReference type="NCBI Taxonomy" id="299642"/>
    <lineage>
        <taxon>Eukaryota</taxon>
        <taxon>Metazoa</taxon>
        <taxon>Ecdysozoa</taxon>
        <taxon>Arthropoda</taxon>
        <taxon>Chelicerata</taxon>
        <taxon>Arachnida</taxon>
        <taxon>Araneae</taxon>
        <taxon>Araneomorphae</taxon>
        <taxon>Entelegynae</taxon>
        <taxon>Araneoidea</taxon>
        <taxon>Nephilidae</taxon>
        <taxon>Nephila</taxon>
    </lineage>
</organism>
<feature type="transmembrane region" description="Helical" evidence="1">
    <location>
        <begin position="6"/>
        <end position="36"/>
    </location>
</feature>
<proteinExistence type="predicted"/>
<accession>A0A8X6PA43</accession>
<dbReference type="AlphaFoldDB" id="A0A8X6PA43"/>
<reference evidence="2" key="1">
    <citation type="submission" date="2020-08" db="EMBL/GenBank/DDBJ databases">
        <title>Multicomponent nature underlies the extraordinary mechanical properties of spider dragline silk.</title>
        <authorList>
            <person name="Kono N."/>
            <person name="Nakamura H."/>
            <person name="Mori M."/>
            <person name="Yoshida Y."/>
            <person name="Ohtoshi R."/>
            <person name="Malay A.D."/>
            <person name="Moran D.A.P."/>
            <person name="Tomita M."/>
            <person name="Numata K."/>
            <person name="Arakawa K."/>
        </authorList>
    </citation>
    <scope>NUCLEOTIDE SEQUENCE</scope>
</reference>
<keyword evidence="3" id="KW-1185">Reference proteome</keyword>
<comment type="caution">
    <text evidence="2">The sequence shown here is derived from an EMBL/GenBank/DDBJ whole genome shotgun (WGS) entry which is preliminary data.</text>
</comment>
<evidence type="ECO:0000313" key="3">
    <source>
        <dbReference type="Proteomes" id="UP000887013"/>
    </source>
</evidence>
<evidence type="ECO:0000313" key="2">
    <source>
        <dbReference type="EMBL" id="GFT59982.1"/>
    </source>
</evidence>
<keyword evidence="1" id="KW-1133">Transmembrane helix</keyword>
<evidence type="ECO:0000256" key="1">
    <source>
        <dbReference type="SAM" id="Phobius"/>
    </source>
</evidence>
<keyword evidence="1" id="KW-0472">Membrane</keyword>
<gene>
    <name evidence="2" type="ORF">NPIL_227431</name>
</gene>